<gene>
    <name evidence="2" type="ORF">ABC977_02805</name>
</gene>
<evidence type="ECO:0000256" key="1">
    <source>
        <dbReference type="SAM" id="SignalP"/>
    </source>
</evidence>
<protein>
    <submittedName>
        <fullName evidence="2">DUF1134 domain-containing protein</fullName>
    </submittedName>
</protein>
<reference evidence="2 3" key="1">
    <citation type="submission" date="2024-05" db="EMBL/GenBank/DDBJ databases">
        <title>Genome Sequence and Characterization of the New Strain Purple Sulfur Bacterium of Genus Thioalkalicoccus.</title>
        <authorList>
            <person name="Bryantseva I.A."/>
            <person name="Kyndt J.A."/>
            <person name="Imhoff J.F."/>
        </authorList>
    </citation>
    <scope>NUCLEOTIDE SEQUENCE [LARGE SCALE GENOMIC DNA]</scope>
    <source>
        <strain evidence="2 3">Um2</strain>
    </source>
</reference>
<dbReference type="InterPro" id="IPR008325">
    <property type="entry name" value="EipA-like"/>
</dbReference>
<proteinExistence type="predicted"/>
<dbReference type="RefSeq" id="WP_369665710.1">
    <property type="nucleotide sequence ID" value="NZ_JBDKXB010000002.1"/>
</dbReference>
<sequence>MIHRLVLSLLLLAATAMPVTANETFSENEILQRIEQFFGQGAENLADVVSKVFKEQGEPNAYIAGEEFAAALGIGVRYGRGELNMKPATQTPVYWQGPSIGIDAGINVSKVFVLIYRLPHENELFQRYPGVEGSLYFVGGVGVNYLQSGDVVIAPIRLGAGWRQGISAGYMDFTRRAHINPF</sequence>
<name>A0ABV4BCV1_9GAMM</name>
<comment type="caution">
    <text evidence="2">The sequence shown here is derived from an EMBL/GenBank/DDBJ whole genome shotgun (WGS) entry which is preliminary data.</text>
</comment>
<evidence type="ECO:0000313" key="3">
    <source>
        <dbReference type="Proteomes" id="UP001564408"/>
    </source>
</evidence>
<keyword evidence="3" id="KW-1185">Reference proteome</keyword>
<feature type="signal peptide" evidence="1">
    <location>
        <begin position="1"/>
        <end position="21"/>
    </location>
</feature>
<dbReference type="Proteomes" id="UP001564408">
    <property type="component" value="Unassembled WGS sequence"/>
</dbReference>
<keyword evidence="1" id="KW-0732">Signal</keyword>
<accession>A0ABV4BCV1</accession>
<dbReference type="EMBL" id="JBDKXB010000002">
    <property type="protein sequence ID" value="MEY6431333.1"/>
    <property type="molecule type" value="Genomic_DNA"/>
</dbReference>
<organism evidence="2 3">
    <name type="scientific">Thioalkalicoccus limnaeus</name>
    <dbReference type="NCBI Taxonomy" id="120681"/>
    <lineage>
        <taxon>Bacteria</taxon>
        <taxon>Pseudomonadati</taxon>
        <taxon>Pseudomonadota</taxon>
        <taxon>Gammaproteobacteria</taxon>
        <taxon>Chromatiales</taxon>
        <taxon>Chromatiaceae</taxon>
        <taxon>Thioalkalicoccus</taxon>
    </lineage>
</organism>
<feature type="chain" id="PRO_5046515063" evidence="1">
    <location>
        <begin position="22"/>
        <end position="182"/>
    </location>
</feature>
<evidence type="ECO:0000313" key="2">
    <source>
        <dbReference type="EMBL" id="MEY6431333.1"/>
    </source>
</evidence>
<dbReference type="Pfam" id="PF06577">
    <property type="entry name" value="EipA"/>
    <property type="match status" value="1"/>
</dbReference>